<evidence type="ECO:0000313" key="1">
    <source>
        <dbReference type="EMBL" id="RXK86890.1"/>
    </source>
</evidence>
<proteinExistence type="predicted"/>
<dbReference type="EMBL" id="SDHZ01000001">
    <property type="protein sequence ID" value="RXK86890.1"/>
    <property type="molecule type" value="Genomic_DNA"/>
</dbReference>
<organism evidence="1 2">
    <name type="scientific">Filimonas effusa</name>
    <dbReference type="NCBI Taxonomy" id="2508721"/>
    <lineage>
        <taxon>Bacteria</taxon>
        <taxon>Pseudomonadati</taxon>
        <taxon>Bacteroidota</taxon>
        <taxon>Chitinophagia</taxon>
        <taxon>Chitinophagales</taxon>
        <taxon>Chitinophagaceae</taxon>
        <taxon>Filimonas</taxon>
    </lineage>
</organism>
<dbReference type="OrthoDB" id="1036397at2"/>
<protein>
    <recommendedName>
        <fullName evidence="3">HMA domain-containing protein</fullName>
    </recommendedName>
</protein>
<gene>
    <name evidence="1" type="ORF">ESB13_08900</name>
</gene>
<accession>A0A4Q1DC26</accession>
<dbReference type="AlphaFoldDB" id="A0A4Q1DC26"/>
<dbReference type="RefSeq" id="WP_129002639.1">
    <property type="nucleotide sequence ID" value="NZ_SDHZ01000001.1"/>
</dbReference>
<dbReference type="Proteomes" id="UP000290545">
    <property type="component" value="Unassembled WGS sequence"/>
</dbReference>
<sequence>MIGVFKTNIMEKEQAQRVKESLLNDFKELAINIDLEDCDKVLRLEGIVIYPDLIVEKVKALGYHCQVMDW</sequence>
<name>A0A4Q1DC26_9BACT</name>
<reference evidence="1 2" key="1">
    <citation type="submission" date="2019-01" db="EMBL/GenBank/DDBJ databases">
        <title>Filimonas sp. strain TTM-71.</title>
        <authorList>
            <person name="Chen W.-M."/>
        </authorList>
    </citation>
    <scope>NUCLEOTIDE SEQUENCE [LARGE SCALE GENOMIC DNA]</scope>
    <source>
        <strain evidence="1 2">TTM-71</strain>
    </source>
</reference>
<evidence type="ECO:0008006" key="3">
    <source>
        <dbReference type="Google" id="ProtNLM"/>
    </source>
</evidence>
<evidence type="ECO:0000313" key="2">
    <source>
        <dbReference type="Proteomes" id="UP000290545"/>
    </source>
</evidence>
<keyword evidence="2" id="KW-1185">Reference proteome</keyword>
<comment type="caution">
    <text evidence="1">The sequence shown here is derived from an EMBL/GenBank/DDBJ whole genome shotgun (WGS) entry which is preliminary data.</text>
</comment>